<evidence type="ECO:0000256" key="6">
    <source>
        <dbReference type="ARBA" id="ARBA00023136"/>
    </source>
</evidence>
<feature type="domain" description="SSD" evidence="8">
    <location>
        <begin position="210"/>
        <end position="340"/>
    </location>
</feature>
<feature type="transmembrane region" description="Helical" evidence="7">
    <location>
        <begin position="366"/>
        <end position="385"/>
    </location>
</feature>
<accession>A0ABY9JPX8</accession>
<evidence type="ECO:0000259" key="8">
    <source>
        <dbReference type="PROSITE" id="PS50156"/>
    </source>
</evidence>
<gene>
    <name evidence="9" type="ORF">LC087_10630</name>
</gene>
<protein>
    <submittedName>
        <fullName evidence="9">MMPL family transporter</fullName>
    </submittedName>
</protein>
<keyword evidence="10" id="KW-1185">Reference proteome</keyword>
<evidence type="ECO:0000313" key="9">
    <source>
        <dbReference type="EMBL" id="WLR41367.1"/>
    </source>
</evidence>
<evidence type="ECO:0000256" key="7">
    <source>
        <dbReference type="SAM" id="Phobius"/>
    </source>
</evidence>
<feature type="transmembrane region" description="Helical" evidence="7">
    <location>
        <begin position="12"/>
        <end position="29"/>
    </location>
</feature>
<dbReference type="InterPro" id="IPR000731">
    <property type="entry name" value="SSD"/>
</dbReference>
<evidence type="ECO:0000256" key="1">
    <source>
        <dbReference type="ARBA" id="ARBA00004651"/>
    </source>
</evidence>
<keyword evidence="5 7" id="KW-1133">Transmembrane helix</keyword>
<evidence type="ECO:0000313" key="10">
    <source>
        <dbReference type="Proteomes" id="UP001197974"/>
    </source>
</evidence>
<dbReference type="Proteomes" id="UP001197974">
    <property type="component" value="Chromosome"/>
</dbReference>
<dbReference type="Gene3D" id="1.10.287.950">
    <property type="entry name" value="Methyl-accepting chemotaxis protein"/>
    <property type="match status" value="1"/>
</dbReference>
<dbReference type="PANTHER" id="PTHR33406">
    <property type="entry name" value="MEMBRANE PROTEIN MJ1562-RELATED"/>
    <property type="match status" value="1"/>
</dbReference>
<feature type="transmembrane region" description="Helical" evidence="7">
    <location>
        <begin position="317"/>
        <end position="338"/>
    </location>
</feature>
<feature type="transmembrane region" description="Helical" evidence="7">
    <location>
        <begin position="189"/>
        <end position="218"/>
    </location>
</feature>
<name>A0ABY9JPX8_9BACI</name>
<evidence type="ECO:0000256" key="2">
    <source>
        <dbReference type="ARBA" id="ARBA00010157"/>
    </source>
</evidence>
<keyword evidence="4 7" id="KW-0812">Transmembrane</keyword>
<dbReference type="EMBL" id="CP129013">
    <property type="protein sequence ID" value="WLR41367.1"/>
    <property type="molecule type" value="Genomic_DNA"/>
</dbReference>
<feature type="transmembrane region" description="Helical" evidence="7">
    <location>
        <begin position="238"/>
        <end position="259"/>
    </location>
</feature>
<dbReference type="Pfam" id="PF03176">
    <property type="entry name" value="MMPL"/>
    <property type="match status" value="1"/>
</dbReference>
<evidence type="ECO:0000256" key="3">
    <source>
        <dbReference type="ARBA" id="ARBA00022475"/>
    </source>
</evidence>
<feature type="transmembrane region" description="Helical" evidence="7">
    <location>
        <begin position="287"/>
        <end position="305"/>
    </location>
</feature>
<organism evidence="9 10">
    <name type="scientific">Bacillus carboniphilus</name>
    <dbReference type="NCBI Taxonomy" id="86663"/>
    <lineage>
        <taxon>Bacteria</taxon>
        <taxon>Bacillati</taxon>
        <taxon>Bacillota</taxon>
        <taxon>Bacilli</taxon>
        <taxon>Bacillales</taxon>
        <taxon>Bacillaceae</taxon>
        <taxon>Bacillus</taxon>
    </lineage>
</organism>
<dbReference type="RefSeq" id="WP_306019551.1">
    <property type="nucleotide sequence ID" value="NZ_CP129013.1"/>
</dbReference>
<sequence>MQQFLKVILKGKWFVLGFWIAMIAILTITKPDFGDLIREKGQLEVPEGYLSSKAAELYEDLNEGEEGYRNFVIVFHDEDSFSDQDLSQMETALNHIQENQEDYQFSDIISVFDYPDLEERLLSEDHTTLIVPLSAQFNEREVKDVREILNSELKIVDSVDYYYTGSPFIDDDNITSAQEGVQKTEGITIAIIILILLIVFRSIVTPFIPLVTVIFSYLTAHGVVAFLVDGVNFPISTFTQNFMVSILFGIGTDYSILLLSRFKEELANDEQTVTGAIIRTYQTAGKTVLYSGLAVLVGFVAVGFSEFNLYRSSVANAVSITVLLIALFTVMPFFMAVLNKKLFWPVRGSLEHNESRLWKKLGTFSLTRPIWSLLIVALVTLPFLVTNGNLRSYDALAEIGDEYDSVKGFNIVEEAFGPGESLPTNIILQKNEAMDTDAHMIALENIASTIEKLDEVESVRSVTRPLGETLEEFQVASQLEELNEGLDQAVNGVDEIGQGLDETSQQIAESSSGNEGIDEIDRLISGTNDLQKGVQELEDNIVKLNGGLETVTFEMEEAGESLDELVKGVTN</sequence>
<dbReference type="PROSITE" id="PS50156">
    <property type="entry name" value="SSD"/>
    <property type="match status" value="1"/>
</dbReference>
<comment type="subcellular location">
    <subcellularLocation>
        <location evidence="1">Cell membrane</location>
        <topology evidence="1">Multi-pass membrane protein</topology>
    </subcellularLocation>
</comment>
<dbReference type="SUPFAM" id="SSF82866">
    <property type="entry name" value="Multidrug efflux transporter AcrB transmembrane domain"/>
    <property type="match status" value="1"/>
</dbReference>
<dbReference type="InterPro" id="IPR050545">
    <property type="entry name" value="Mycobact_MmpL"/>
</dbReference>
<dbReference type="Gene3D" id="1.20.1640.10">
    <property type="entry name" value="Multidrug efflux transporter AcrB transmembrane domain"/>
    <property type="match status" value="1"/>
</dbReference>
<dbReference type="PANTHER" id="PTHR33406:SF6">
    <property type="entry name" value="MEMBRANE PROTEIN YDGH-RELATED"/>
    <property type="match status" value="1"/>
</dbReference>
<keyword evidence="3" id="KW-1003">Cell membrane</keyword>
<proteinExistence type="inferred from homology"/>
<reference evidence="9 10" key="1">
    <citation type="submission" date="2023-06" db="EMBL/GenBank/DDBJ databases">
        <title>Five Gram-positive bacteria isolated from mangrove sediments in Shenzhen, Guangdong, China.</title>
        <authorList>
            <person name="Yu S."/>
            <person name="Zheng W."/>
            <person name="Huang Y."/>
        </authorList>
    </citation>
    <scope>NUCLEOTIDE SEQUENCE [LARGE SCALE GENOMIC DNA]</scope>
    <source>
        <strain evidence="9 10">SaN35-3</strain>
    </source>
</reference>
<dbReference type="InterPro" id="IPR004869">
    <property type="entry name" value="MMPL_dom"/>
</dbReference>
<evidence type="ECO:0000256" key="5">
    <source>
        <dbReference type="ARBA" id="ARBA00022989"/>
    </source>
</evidence>
<evidence type="ECO:0000256" key="4">
    <source>
        <dbReference type="ARBA" id="ARBA00022692"/>
    </source>
</evidence>
<keyword evidence="6 7" id="KW-0472">Membrane</keyword>
<comment type="similarity">
    <text evidence="2">Belongs to the resistance-nodulation-cell division (RND) (TC 2.A.6) family. MmpL subfamily.</text>
</comment>